<sequence>MKALQWMLPVLVLCSWVLAAPGAAQVDYPEEMAQVVAQYPDSTVEMAMKMQQGTQVMLHTKDEPKKVFAFYKEALSGDGWESQMEMAQEEGIQGHWVKGDRMMHVMVTQDEGETAVMLMLGKQQ</sequence>
<feature type="signal peptide" evidence="1">
    <location>
        <begin position="1"/>
        <end position="19"/>
    </location>
</feature>
<dbReference type="OrthoDB" id="5518965at2"/>
<evidence type="ECO:0000313" key="2">
    <source>
        <dbReference type="EMBL" id="SHF96141.1"/>
    </source>
</evidence>
<reference evidence="3" key="1">
    <citation type="submission" date="2016-11" db="EMBL/GenBank/DDBJ databases">
        <authorList>
            <person name="Varghese N."/>
            <person name="Submissions S."/>
        </authorList>
    </citation>
    <scope>NUCLEOTIDE SEQUENCE [LARGE SCALE GENOMIC DNA]</scope>
    <source>
        <strain evidence="3">DSM 9756</strain>
    </source>
</reference>
<evidence type="ECO:0000256" key="1">
    <source>
        <dbReference type="SAM" id="SignalP"/>
    </source>
</evidence>
<keyword evidence="1" id="KW-0732">Signal</keyword>
<name>A0A1M5FY76_9BACT</name>
<dbReference type="STRING" id="1121391.SAMN02745206_03006"/>
<dbReference type="Proteomes" id="UP000184076">
    <property type="component" value="Unassembled WGS sequence"/>
</dbReference>
<accession>A0A1M5FY76</accession>
<dbReference type="RefSeq" id="WP_073040881.1">
    <property type="nucleotide sequence ID" value="NZ_FQVB01000033.1"/>
</dbReference>
<gene>
    <name evidence="2" type="ORF">SAMN02745206_03006</name>
</gene>
<evidence type="ECO:0000313" key="3">
    <source>
        <dbReference type="Proteomes" id="UP000184076"/>
    </source>
</evidence>
<organism evidence="2 3">
    <name type="scientific">Desulfacinum infernum DSM 9756</name>
    <dbReference type="NCBI Taxonomy" id="1121391"/>
    <lineage>
        <taxon>Bacteria</taxon>
        <taxon>Pseudomonadati</taxon>
        <taxon>Thermodesulfobacteriota</taxon>
        <taxon>Syntrophobacteria</taxon>
        <taxon>Syntrophobacterales</taxon>
        <taxon>Syntrophobacteraceae</taxon>
        <taxon>Desulfacinum</taxon>
    </lineage>
</organism>
<protein>
    <submittedName>
        <fullName evidence="2">Uncharacterized protein</fullName>
    </submittedName>
</protein>
<proteinExistence type="predicted"/>
<dbReference type="AlphaFoldDB" id="A0A1M5FY76"/>
<dbReference type="EMBL" id="FQVB01000033">
    <property type="protein sequence ID" value="SHF96141.1"/>
    <property type="molecule type" value="Genomic_DNA"/>
</dbReference>
<keyword evidence="3" id="KW-1185">Reference proteome</keyword>
<feature type="chain" id="PRO_5013155261" evidence="1">
    <location>
        <begin position="20"/>
        <end position="124"/>
    </location>
</feature>